<accession>A0A0A5HJG1</accession>
<dbReference type="GO" id="GO:0004729">
    <property type="term" value="F:oxygen-dependent protoporphyrinogen oxidase activity"/>
    <property type="evidence" value="ECO:0007669"/>
    <property type="project" value="UniProtKB-UniRule"/>
</dbReference>
<dbReference type="Proteomes" id="UP000030403">
    <property type="component" value="Unassembled WGS sequence"/>
</dbReference>
<dbReference type="PANTHER" id="PTHR42923">
    <property type="entry name" value="PROTOPORPHYRINOGEN OXIDASE"/>
    <property type="match status" value="1"/>
</dbReference>
<evidence type="ECO:0000256" key="10">
    <source>
        <dbReference type="ARBA" id="ARBA00023133"/>
    </source>
</evidence>
<dbReference type="Pfam" id="PF01593">
    <property type="entry name" value="Amino_oxidase"/>
    <property type="match status" value="1"/>
</dbReference>
<keyword evidence="10 11" id="KW-0350">Heme biosynthesis</keyword>
<dbReference type="InterPro" id="IPR002937">
    <property type="entry name" value="Amino_oxidase"/>
</dbReference>
<comment type="cofactor">
    <cofactor evidence="2 11">
        <name>FAD</name>
        <dbReference type="ChEBI" id="CHEBI:57692"/>
    </cofactor>
</comment>
<evidence type="ECO:0000313" key="14">
    <source>
        <dbReference type="Proteomes" id="UP000030403"/>
    </source>
</evidence>
<dbReference type="GO" id="GO:0005737">
    <property type="term" value="C:cytoplasm"/>
    <property type="evidence" value="ECO:0007669"/>
    <property type="project" value="UniProtKB-SubCell"/>
</dbReference>
<feature type="domain" description="Amine oxidase" evidence="12">
    <location>
        <begin position="11"/>
        <end position="458"/>
    </location>
</feature>
<dbReference type="NCBIfam" id="NF008845">
    <property type="entry name" value="PRK11883.1-5"/>
    <property type="match status" value="1"/>
</dbReference>
<evidence type="ECO:0000259" key="12">
    <source>
        <dbReference type="Pfam" id="PF01593"/>
    </source>
</evidence>
<dbReference type="Gene3D" id="3.90.660.20">
    <property type="entry name" value="Protoporphyrinogen oxidase, mitochondrial, domain 2"/>
    <property type="match status" value="1"/>
</dbReference>
<proteinExistence type="inferred from homology"/>
<dbReference type="UniPathway" id="UPA00252"/>
<comment type="similarity">
    <text evidence="4 11">Belongs to the protoporphyrinogen/coproporphyrinogen oxidase family. Coproporphyrinogen III oxidase subfamily.</text>
</comment>
<dbReference type="eggNOG" id="COG1232">
    <property type="taxonomic scope" value="Bacteria"/>
</dbReference>
<protein>
    <recommendedName>
        <fullName evidence="6 11">Coproporphyrinogen III oxidase</fullName>
        <ecNumber evidence="5 11">1.3.3.15</ecNumber>
    </recommendedName>
</protein>
<dbReference type="SUPFAM" id="SSF54373">
    <property type="entry name" value="FAD-linked reductases, C-terminal domain"/>
    <property type="match status" value="1"/>
</dbReference>
<reference evidence="13 14" key="1">
    <citation type="submission" date="2013-08" db="EMBL/GenBank/DDBJ databases">
        <authorList>
            <person name="Huang J."/>
            <person name="Wang G."/>
        </authorList>
    </citation>
    <scope>NUCLEOTIDE SEQUENCE [LARGE SCALE GENOMIC DNA]</scope>
    <source>
        <strain evidence="13 14">BH030004</strain>
    </source>
</reference>
<comment type="catalytic activity">
    <reaction evidence="1">
        <text>coproporphyrinogen III + 3 O2 = coproporphyrin III + 3 H2O2</text>
        <dbReference type="Rhea" id="RHEA:43436"/>
        <dbReference type="ChEBI" id="CHEBI:15379"/>
        <dbReference type="ChEBI" id="CHEBI:16240"/>
        <dbReference type="ChEBI" id="CHEBI:57309"/>
        <dbReference type="ChEBI" id="CHEBI:131725"/>
        <dbReference type="EC" id="1.3.3.15"/>
    </reaction>
    <physiologicalReaction direction="left-to-right" evidence="1">
        <dbReference type="Rhea" id="RHEA:43437"/>
    </physiologicalReaction>
</comment>
<dbReference type="InterPro" id="IPR004572">
    <property type="entry name" value="Protoporphyrinogen_oxidase"/>
</dbReference>
<dbReference type="SUPFAM" id="SSF51905">
    <property type="entry name" value="FAD/NAD(P)-binding domain"/>
    <property type="match status" value="1"/>
</dbReference>
<sequence length="464" mass="51386">MKRIAIVGGGITGLTTAYYLQKEIKEKGLPFEVKLYEASDRLGGMIHTERRDGFTIERGPDSLLARKPSVFRLIEDVGLQDKLVDVAAGKAYVLANEKLHGIPQGSFMGIPTQITPFALSSLFSPIGKLRAAGDLVKSKSKPQEDQSLGHFFRNRLGDEVVENLIEPLLGGVYSGDLDRLSLMATFPNFYNMEQEHGSLIKGLRKSRGKQPKNKKKPSVFKTLETGLGSLVDAVVDQLDEGTIEQGTSVDHIEKKENSYHLMLGTGEVAGADSIVLTTPHYACQRMLTQYDFMDPLRDMPATSVANVAMAFDQSAIEKDVDGTGFLVSRNSDYRITACTWTHKKWPHTTPDGKALLRAYVGKPNDQEVVNQSDEEIREIVLKDINKIMNITQPPEFTVITRWRNSRAQYTVGHKERIHNIKQSMSSELPGVFLAGASFEGLGVPDCIDQGEQAVEDVLEFLQDS</sequence>
<comment type="pathway">
    <text evidence="3 11">Porphyrin-containing compound metabolism; protoheme biosynthesis.</text>
</comment>
<keyword evidence="7 11" id="KW-0285">Flavoprotein</keyword>
<evidence type="ECO:0000256" key="9">
    <source>
        <dbReference type="ARBA" id="ARBA00023002"/>
    </source>
</evidence>
<dbReference type="InterPro" id="IPR036188">
    <property type="entry name" value="FAD/NAD-bd_sf"/>
</dbReference>
<evidence type="ECO:0000256" key="2">
    <source>
        <dbReference type="ARBA" id="ARBA00001974"/>
    </source>
</evidence>
<dbReference type="AlphaFoldDB" id="A0A0A5HJG1"/>
<dbReference type="PANTHER" id="PTHR42923:SF3">
    <property type="entry name" value="PROTOPORPHYRINOGEN OXIDASE"/>
    <property type="match status" value="1"/>
</dbReference>
<evidence type="ECO:0000256" key="5">
    <source>
        <dbReference type="ARBA" id="ARBA00012402"/>
    </source>
</evidence>
<comment type="subcellular location">
    <subcellularLocation>
        <location evidence="11">Cytoplasm</location>
    </subcellularLocation>
</comment>
<dbReference type="STRING" id="1385511.GCA_000425225_04128"/>
<keyword evidence="14" id="KW-1185">Reference proteome</keyword>
<evidence type="ECO:0000256" key="1">
    <source>
        <dbReference type="ARBA" id="ARBA00001755"/>
    </source>
</evidence>
<evidence type="ECO:0000256" key="3">
    <source>
        <dbReference type="ARBA" id="ARBA00004744"/>
    </source>
</evidence>
<gene>
    <name evidence="13" type="ORF">N783_21715</name>
</gene>
<evidence type="ECO:0000256" key="4">
    <source>
        <dbReference type="ARBA" id="ARBA00008310"/>
    </source>
</evidence>
<evidence type="ECO:0000256" key="11">
    <source>
        <dbReference type="RuleBase" id="RU364052"/>
    </source>
</evidence>
<evidence type="ECO:0000256" key="7">
    <source>
        <dbReference type="ARBA" id="ARBA00022630"/>
    </source>
</evidence>
<keyword evidence="11" id="KW-0963">Cytoplasm</keyword>
<evidence type="ECO:0000256" key="8">
    <source>
        <dbReference type="ARBA" id="ARBA00022827"/>
    </source>
</evidence>
<dbReference type="EMBL" id="AVPF01000083">
    <property type="protein sequence ID" value="KGX83782.1"/>
    <property type="molecule type" value="Genomic_DNA"/>
</dbReference>
<organism evidence="13 14">
    <name type="scientific">Pontibacillus marinus BH030004 = DSM 16465</name>
    <dbReference type="NCBI Taxonomy" id="1385511"/>
    <lineage>
        <taxon>Bacteria</taxon>
        <taxon>Bacillati</taxon>
        <taxon>Bacillota</taxon>
        <taxon>Bacilli</taxon>
        <taxon>Bacillales</taxon>
        <taxon>Bacillaceae</taxon>
        <taxon>Pontibacillus</taxon>
    </lineage>
</organism>
<keyword evidence="8 11" id="KW-0274">FAD</keyword>
<comment type="function">
    <text evidence="11">Involved in coproporphyrin-dependent heme b biosynthesis. Catalyzes the oxidation of coproporphyrinogen III to coproporphyrin III.</text>
</comment>
<comment type="caution">
    <text evidence="13">The sequence shown here is derived from an EMBL/GenBank/DDBJ whole genome shotgun (WGS) entry which is preliminary data.</text>
</comment>
<dbReference type="NCBIfam" id="TIGR00562">
    <property type="entry name" value="proto_IX_ox"/>
    <property type="match status" value="1"/>
</dbReference>
<evidence type="ECO:0000256" key="6">
    <source>
        <dbReference type="ARBA" id="ARBA00019046"/>
    </source>
</evidence>
<dbReference type="InterPro" id="IPR050464">
    <property type="entry name" value="Zeta_carotene_desat/Oxidored"/>
</dbReference>
<dbReference type="Gene3D" id="1.10.3110.10">
    <property type="entry name" value="protoporphyrinogen ix oxidase, domain 3"/>
    <property type="match status" value="1"/>
</dbReference>
<evidence type="ECO:0000313" key="13">
    <source>
        <dbReference type="EMBL" id="KGX83782.1"/>
    </source>
</evidence>
<keyword evidence="9 11" id="KW-0560">Oxidoreductase</keyword>
<dbReference type="GO" id="GO:0006783">
    <property type="term" value="P:heme biosynthetic process"/>
    <property type="evidence" value="ECO:0007669"/>
    <property type="project" value="UniProtKB-UniRule"/>
</dbReference>
<dbReference type="EC" id="1.3.3.15" evidence="5 11"/>
<dbReference type="Gene3D" id="3.50.50.60">
    <property type="entry name" value="FAD/NAD(P)-binding domain"/>
    <property type="match status" value="1"/>
</dbReference>
<name>A0A0A5HJG1_9BACI</name>